<accession>A0ABM5V767</accession>
<feature type="transmembrane region" description="Helical" evidence="4">
    <location>
        <begin position="220"/>
        <end position="241"/>
    </location>
</feature>
<evidence type="ECO:0000256" key="1">
    <source>
        <dbReference type="ARBA" id="ARBA00022692"/>
    </source>
</evidence>
<dbReference type="InterPro" id="IPR011701">
    <property type="entry name" value="MFS"/>
</dbReference>
<feature type="transmembrane region" description="Helical" evidence="4">
    <location>
        <begin position="34"/>
        <end position="59"/>
    </location>
</feature>
<name>A0ABM5V767_9BURK</name>
<dbReference type="Pfam" id="PF07690">
    <property type="entry name" value="MFS_1"/>
    <property type="match status" value="1"/>
</dbReference>
<proteinExistence type="predicted"/>
<dbReference type="PANTHER" id="PTHR42910">
    <property type="entry name" value="TRANSPORTER SCO4007-RELATED"/>
    <property type="match status" value="1"/>
</dbReference>
<keyword evidence="1 4" id="KW-0812">Transmembrane</keyword>
<feature type="transmembrane region" description="Helical" evidence="4">
    <location>
        <begin position="341"/>
        <end position="359"/>
    </location>
</feature>
<evidence type="ECO:0000313" key="7">
    <source>
        <dbReference type="Proteomes" id="UP000063429"/>
    </source>
</evidence>
<feature type="transmembrane region" description="Helical" evidence="4">
    <location>
        <begin position="71"/>
        <end position="89"/>
    </location>
</feature>
<dbReference type="EMBL" id="CP011409">
    <property type="protein sequence ID" value="AKZ65411.1"/>
    <property type="molecule type" value="Genomic_DNA"/>
</dbReference>
<keyword evidence="7" id="KW-1185">Reference proteome</keyword>
<evidence type="ECO:0000313" key="6">
    <source>
        <dbReference type="EMBL" id="AKZ65411.1"/>
    </source>
</evidence>
<dbReference type="SUPFAM" id="SSF103473">
    <property type="entry name" value="MFS general substrate transporter"/>
    <property type="match status" value="1"/>
</dbReference>
<protein>
    <submittedName>
        <fullName evidence="6">Membrane protein</fullName>
    </submittedName>
</protein>
<feature type="transmembrane region" description="Helical" evidence="4">
    <location>
        <begin position="280"/>
        <end position="297"/>
    </location>
</feature>
<dbReference type="Gene3D" id="1.20.1250.20">
    <property type="entry name" value="MFS general substrate transporter like domains"/>
    <property type="match status" value="1"/>
</dbReference>
<feature type="transmembrane region" description="Helical" evidence="4">
    <location>
        <begin position="247"/>
        <end position="268"/>
    </location>
</feature>
<reference evidence="7" key="1">
    <citation type="journal article" date="2015" name="Genome Announc.">
        <title>Complete Genome Sequence of Herbaspirillum hiltneri N3 (DSM 17495), Isolated from Surface-Sterilized Wheat Roots.</title>
        <authorList>
            <person name="Guizelini D."/>
            <person name="Saizaki P.M."/>
            <person name="Coimbra N.A."/>
            <person name="Weiss V.A."/>
            <person name="Faoro H."/>
            <person name="Sfeir M.Z."/>
            <person name="Baura V.A."/>
            <person name="Monteiro R.A."/>
            <person name="Chubatsu L.S."/>
            <person name="Souza E.M."/>
            <person name="Cruz L.M."/>
            <person name="Pedrosa F.O."/>
            <person name="Raittz R.T."/>
            <person name="Marchaukoski J.N."/>
            <person name="Steffens M.B."/>
        </authorList>
    </citation>
    <scope>NUCLEOTIDE SEQUENCE [LARGE SCALE GENOMIC DNA]</scope>
    <source>
        <strain evidence="7">N3</strain>
    </source>
</reference>
<feature type="transmembrane region" description="Helical" evidence="4">
    <location>
        <begin position="154"/>
        <end position="175"/>
    </location>
</feature>
<feature type="transmembrane region" description="Helical" evidence="4">
    <location>
        <begin position="303"/>
        <end position="321"/>
    </location>
</feature>
<feature type="transmembrane region" description="Helical" evidence="4">
    <location>
        <begin position="365"/>
        <end position="386"/>
    </location>
</feature>
<dbReference type="InterPro" id="IPR020846">
    <property type="entry name" value="MFS_dom"/>
</dbReference>
<evidence type="ECO:0000256" key="3">
    <source>
        <dbReference type="ARBA" id="ARBA00023136"/>
    </source>
</evidence>
<dbReference type="Proteomes" id="UP000063429">
    <property type="component" value="Chromosome"/>
</dbReference>
<evidence type="ECO:0000256" key="2">
    <source>
        <dbReference type="ARBA" id="ARBA00022989"/>
    </source>
</evidence>
<evidence type="ECO:0000256" key="4">
    <source>
        <dbReference type="SAM" id="Phobius"/>
    </source>
</evidence>
<keyword evidence="3 4" id="KW-0472">Membrane</keyword>
<gene>
    <name evidence="6" type="ORF">F506_15150</name>
</gene>
<keyword evidence="2 4" id="KW-1133">Transmembrane helix</keyword>
<evidence type="ECO:0000259" key="5">
    <source>
        <dbReference type="PROSITE" id="PS50850"/>
    </source>
</evidence>
<feature type="domain" description="Major facilitator superfamily (MFS) profile" evidence="5">
    <location>
        <begin position="5"/>
        <end position="394"/>
    </location>
</feature>
<sequence length="408" mass="42390">MPRAMVLLFAIACGVSVANVYYAQPLLDALAAEFGFSQAAVGVVVTATQVGSALALVLVVPLGDLLDRRRLTLAQLLLLFVALVGVGLASSPAWLLLGMLAVGMLGTAMTQGLISYAAALAAPHERGRVVGTAQAGVVIGLLLARTLAGLIADIAGWRMVYAVSAVLALLMLALLHGRLPRRPAEAATAAAAGHVRLSYGQLLASMATLMLHDRVLQIRGVIAMLMFAVLNIFWSALVLPLRAPPYSLSHAAIGAFGLIGVVGTLGAAKAGSWADRGRGQWTSGVALVLLAAAWLPLSLLSWRLWSLAAGVLLLDLAAQAIHVTNQSMIFRANATAHSRLVACYMIFYAVGSGAGAVLSTSAFAAWGWGGVCVLGSGVSVLGLLFWGWSLRHMPRAAGEIRSVRLPAR</sequence>
<feature type="transmembrane region" description="Helical" evidence="4">
    <location>
        <begin position="129"/>
        <end position="148"/>
    </location>
</feature>
<dbReference type="PROSITE" id="PS50850">
    <property type="entry name" value="MFS"/>
    <property type="match status" value="1"/>
</dbReference>
<dbReference type="PANTHER" id="PTHR42910:SF1">
    <property type="entry name" value="MAJOR FACILITATOR SUPERFAMILY (MFS) PROFILE DOMAIN-CONTAINING PROTEIN"/>
    <property type="match status" value="1"/>
</dbReference>
<organism evidence="6 7">
    <name type="scientific">Herbaspirillum hiltneri N3</name>
    <dbReference type="NCBI Taxonomy" id="1262470"/>
    <lineage>
        <taxon>Bacteria</taxon>
        <taxon>Pseudomonadati</taxon>
        <taxon>Pseudomonadota</taxon>
        <taxon>Betaproteobacteria</taxon>
        <taxon>Burkholderiales</taxon>
        <taxon>Oxalobacteraceae</taxon>
        <taxon>Herbaspirillum</taxon>
    </lineage>
</organism>
<feature type="transmembrane region" description="Helical" evidence="4">
    <location>
        <begin position="95"/>
        <end position="117"/>
    </location>
</feature>
<dbReference type="InterPro" id="IPR036259">
    <property type="entry name" value="MFS_trans_sf"/>
</dbReference>
<dbReference type="CDD" id="cd17324">
    <property type="entry name" value="MFS_NepI_like"/>
    <property type="match status" value="1"/>
</dbReference>